<organism evidence="8 9">
    <name type="scientific">Devosia algicola</name>
    <dbReference type="NCBI Taxonomy" id="3026418"/>
    <lineage>
        <taxon>Bacteria</taxon>
        <taxon>Pseudomonadati</taxon>
        <taxon>Pseudomonadota</taxon>
        <taxon>Alphaproteobacteria</taxon>
        <taxon>Hyphomicrobiales</taxon>
        <taxon>Devosiaceae</taxon>
        <taxon>Devosia</taxon>
    </lineage>
</organism>
<evidence type="ECO:0000256" key="1">
    <source>
        <dbReference type="ARBA" id="ARBA00004196"/>
    </source>
</evidence>
<proteinExistence type="inferred from homology"/>
<dbReference type="InterPro" id="IPR006127">
    <property type="entry name" value="ZnuA-like"/>
</dbReference>
<dbReference type="PRINTS" id="PR00691">
    <property type="entry name" value="ADHESINB"/>
</dbReference>
<keyword evidence="5 7" id="KW-0732">Signal</keyword>
<dbReference type="InterPro" id="IPR006128">
    <property type="entry name" value="Lipoprotein_PsaA-like"/>
</dbReference>
<dbReference type="Proteomes" id="UP001220530">
    <property type="component" value="Chromosome"/>
</dbReference>
<dbReference type="InterPro" id="IPR050492">
    <property type="entry name" value="Bact_metal-bind_prot9"/>
</dbReference>
<accession>A0ABY7YMD9</accession>
<dbReference type="EMBL" id="CP118246">
    <property type="protein sequence ID" value="WDR02465.1"/>
    <property type="molecule type" value="Genomic_DNA"/>
</dbReference>
<reference evidence="8 9" key="1">
    <citation type="submission" date="2023-02" db="EMBL/GenBank/DDBJ databases">
        <title>Devosia algicola sp. nov., isolated from the phycosphere of marine algae.</title>
        <authorList>
            <person name="Kim J.M."/>
            <person name="Lee J.K."/>
            <person name="Choi B.J."/>
            <person name="Bayburt H."/>
            <person name="Jeon C.O."/>
        </authorList>
    </citation>
    <scope>NUCLEOTIDE SEQUENCE [LARGE SCALE GENOMIC DNA]</scope>
    <source>
        <strain evidence="8 9">G20-9</strain>
    </source>
</reference>
<evidence type="ECO:0000256" key="5">
    <source>
        <dbReference type="ARBA" id="ARBA00022729"/>
    </source>
</evidence>
<feature type="signal peptide" evidence="7">
    <location>
        <begin position="1"/>
        <end position="22"/>
    </location>
</feature>
<dbReference type="CDD" id="cd01137">
    <property type="entry name" value="PsaA"/>
    <property type="match status" value="1"/>
</dbReference>
<keyword evidence="4" id="KW-0479">Metal-binding</keyword>
<dbReference type="RefSeq" id="WP_282218869.1">
    <property type="nucleotide sequence ID" value="NZ_CP118246.1"/>
</dbReference>
<name>A0ABY7YMD9_9HYPH</name>
<dbReference type="Gene3D" id="3.40.50.1980">
    <property type="entry name" value="Nitrogenase molybdenum iron protein domain"/>
    <property type="match status" value="2"/>
</dbReference>
<sequence length="295" mass="31122">MIKRAVLVLALGLLGGGHAVMAAPVKAVASFSILGDMVARVGGDRVAVTTIVGPNADTHIYDPKPGDVVSLAKADVFFVNGLHFEGWLERFVGSTGFEGPVVVASEGITPREMDEDGRVEVDPHAWQDLTNGVTYVRNIAAGLCSVDADGCALYEANAKVYADEMLALDAATRAQFDAIPQTRRQVITSHDAFGYFGAAYGINFLSPEGISTESEASAADVAKLIEQVRSVGAKTLFVENMSDQRLLEQIGRETGAAIGGALYADALSTPDQGAVTYLEMFSHNVAQLLPAMTAQ</sequence>
<evidence type="ECO:0000256" key="4">
    <source>
        <dbReference type="ARBA" id="ARBA00022723"/>
    </source>
</evidence>
<dbReference type="Pfam" id="PF01297">
    <property type="entry name" value="ZnuA"/>
    <property type="match status" value="1"/>
</dbReference>
<keyword evidence="9" id="KW-1185">Reference proteome</keyword>
<protein>
    <submittedName>
        <fullName evidence="8">Metal ABC transporter substrate-binding protein</fullName>
    </submittedName>
</protein>
<feature type="chain" id="PRO_5046487456" evidence="7">
    <location>
        <begin position="23"/>
        <end position="295"/>
    </location>
</feature>
<comment type="similarity">
    <text evidence="2 6">Belongs to the bacterial solute-binding protein 9 family.</text>
</comment>
<dbReference type="PANTHER" id="PTHR42953">
    <property type="entry name" value="HIGH-AFFINITY ZINC UPTAKE SYSTEM PROTEIN ZNUA-RELATED"/>
    <property type="match status" value="1"/>
</dbReference>
<evidence type="ECO:0000256" key="3">
    <source>
        <dbReference type="ARBA" id="ARBA00022448"/>
    </source>
</evidence>
<dbReference type="PANTHER" id="PTHR42953:SF1">
    <property type="entry name" value="METAL-BINDING PROTEIN HI_0362-RELATED"/>
    <property type="match status" value="1"/>
</dbReference>
<gene>
    <name evidence="8" type="ORF">PSQ19_17975</name>
</gene>
<evidence type="ECO:0000256" key="6">
    <source>
        <dbReference type="RuleBase" id="RU003512"/>
    </source>
</evidence>
<dbReference type="PRINTS" id="PR00690">
    <property type="entry name" value="ADHESNFAMILY"/>
</dbReference>
<dbReference type="SUPFAM" id="SSF53807">
    <property type="entry name" value="Helical backbone' metal receptor"/>
    <property type="match status" value="1"/>
</dbReference>
<dbReference type="InterPro" id="IPR006129">
    <property type="entry name" value="AdhesinB"/>
</dbReference>
<evidence type="ECO:0000256" key="2">
    <source>
        <dbReference type="ARBA" id="ARBA00011028"/>
    </source>
</evidence>
<evidence type="ECO:0000313" key="9">
    <source>
        <dbReference type="Proteomes" id="UP001220530"/>
    </source>
</evidence>
<evidence type="ECO:0000256" key="7">
    <source>
        <dbReference type="SAM" id="SignalP"/>
    </source>
</evidence>
<comment type="subcellular location">
    <subcellularLocation>
        <location evidence="1">Cell envelope</location>
    </subcellularLocation>
</comment>
<keyword evidence="3 6" id="KW-0813">Transport</keyword>
<evidence type="ECO:0000313" key="8">
    <source>
        <dbReference type="EMBL" id="WDR02465.1"/>
    </source>
</evidence>